<evidence type="ECO:0000259" key="2">
    <source>
        <dbReference type="Pfam" id="PF13632"/>
    </source>
</evidence>
<comment type="caution">
    <text evidence="3">The sequence shown here is derived from an EMBL/GenBank/DDBJ whole genome shotgun (WGS) entry which is preliminary data.</text>
</comment>
<dbReference type="InterPro" id="IPR001173">
    <property type="entry name" value="Glyco_trans_2-like"/>
</dbReference>
<evidence type="ECO:0000313" key="4">
    <source>
        <dbReference type="Proteomes" id="UP000681340"/>
    </source>
</evidence>
<accession>A0A919VLR7</accession>
<dbReference type="EMBL" id="BOQL01000024">
    <property type="protein sequence ID" value="GIM68165.1"/>
    <property type="molecule type" value="Genomic_DNA"/>
</dbReference>
<keyword evidence="1" id="KW-0472">Membrane</keyword>
<organism evidence="3 4">
    <name type="scientific">Actinoplanes auranticolor</name>
    <dbReference type="NCBI Taxonomy" id="47988"/>
    <lineage>
        <taxon>Bacteria</taxon>
        <taxon>Bacillati</taxon>
        <taxon>Actinomycetota</taxon>
        <taxon>Actinomycetes</taxon>
        <taxon>Micromonosporales</taxon>
        <taxon>Micromonosporaceae</taxon>
        <taxon>Actinoplanes</taxon>
    </lineage>
</organism>
<sequence length="265" mass="29709">MDADTTLSPEFLEVAERNLTSGVGGVGGTFAGRPCASALGYLQRMEFHRYGQVAKRMGERAFVLTGTGTLFSYGALLDVREQRRTATLLPAGRSFYDTHSLTEDNELTFALQTCGYAVRSPVGMWATTDVMETVGKLVGQRERWYLGALRNIAQYGRLMPFHMRWTYWRQQAGLLLSALVAAFYLVALAVSVMLLGGVDFRWYWTLPSLILLAERVWSVWAMGPRARLYAALFLPEQLYTLLLTFSYARALVKFVRGDKGAWVAT</sequence>
<gene>
    <name evidence="3" type="ORF">Aau02nite_30430</name>
</gene>
<name>A0A919VLR7_9ACTN</name>
<evidence type="ECO:0000313" key="3">
    <source>
        <dbReference type="EMBL" id="GIM68165.1"/>
    </source>
</evidence>
<dbReference type="Proteomes" id="UP000681340">
    <property type="component" value="Unassembled WGS sequence"/>
</dbReference>
<keyword evidence="4" id="KW-1185">Reference proteome</keyword>
<dbReference type="Pfam" id="PF13632">
    <property type="entry name" value="Glyco_trans_2_3"/>
    <property type="match status" value="1"/>
</dbReference>
<feature type="domain" description="Glycosyltransferase 2-like" evidence="2">
    <location>
        <begin position="1"/>
        <end position="212"/>
    </location>
</feature>
<dbReference type="SUPFAM" id="SSF53448">
    <property type="entry name" value="Nucleotide-diphospho-sugar transferases"/>
    <property type="match status" value="1"/>
</dbReference>
<evidence type="ECO:0000256" key="1">
    <source>
        <dbReference type="SAM" id="Phobius"/>
    </source>
</evidence>
<feature type="transmembrane region" description="Helical" evidence="1">
    <location>
        <begin position="172"/>
        <end position="196"/>
    </location>
</feature>
<reference evidence="3" key="1">
    <citation type="submission" date="2021-03" db="EMBL/GenBank/DDBJ databases">
        <title>Whole genome shotgun sequence of Actinoplanes auranticolor NBRC 12245.</title>
        <authorList>
            <person name="Komaki H."/>
            <person name="Tamura T."/>
        </authorList>
    </citation>
    <scope>NUCLEOTIDE SEQUENCE</scope>
    <source>
        <strain evidence="3">NBRC 12245</strain>
    </source>
</reference>
<feature type="transmembrane region" description="Helical" evidence="1">
    <location>
        <begin position="228"/>
        <end position="248"/>
    </location>
</feature>
<protein>
    <recommendedName>
        <fullName evidence="2">Glycosyltransferase 2-like domain-containing protein</fullName>
    </recommendedName>
</protein>
<proteinExistence type="predicted"/>
<keyword evidence="1" id="KW-0812">Transmembrane</keyword>
<dbReference type="InterPro" id="IPR029044">
    <property type="entry name" value="Nucleotide-diphossugar_trans"/>
</dbReference>
<dbReference type="AlphaFoldDB" id="A0A919VLR7"/>
<keyword evidence="1" id="KW-1133">Transmembrane helix</keyword>